<gene>
    <name evidence="5" type="primary">tatC</name>
    <name evidence="7" type="ORF">H5V44_16695</name>
</gene>
<feature type="compositionally biased region" description="Acidic residues" evidence="6">
    <location>
        <begin position="71"/>
        <end position="83"/>
    </location>
</feature>
<evidence type="ECO:0000256" key="3">
    <source>
        <dbReference type="ARBA" id="ARBA00022989"/>
    </source>
</evidence>
<comment type="subcellular location">
    <subcellularLocation>
        <location evidence="5">Cell membrane</location>
        <topology evidence="5">Multi-pass membrane protein</topology>
    </subcellularLocation>
    <subcellularLocation>
        <location evidence="1">Membrane</location>
        <topology evidence="1">Multi-pass membrane protein</topology>
    </subcellularLocation>
</comment>
<comment type="caution">
    <text evidence="7">The sequence shown here is derived from an EMBL/GenBank/DDBJ whole genome shotgun (WGS) entry which is preliminary data.</text>
</comment>
<organism evidence="7 8">
    <name type="scientific">Halobellus ruber</name>
    <dbReference type="NCBI Taxonomy" id="2761102"/>
    <lineage>
        <taxon>Archaea</taxon>
        <taxon>Methanobacteriati</taxon>
        <taxon>Methanobacteriota</taxon>
        <taxon>Stenosarchaea group</taxon>
        <taxon>Halobacteria</taxon>
        <taxon>Halobacteriales</taxon>
        <taxon>Haloferacaceae</taxon>
        <taxon>Halobellus</taxon>
    </lineage>
</organism>
<feature type="transmembrane region" description="Helical" evidence="5">
    <location>
        <begin position="515"/>
        <end position="534"/>
    </location>
</feature>
<dbReference type="GO" id="GO:0009977">
    <property type="term" value="F:proton motive force dependent protein transmembrane transporter activity"/>
    <property type="evidence" value="ECO:0007669"/>
    <property type="project" value="TreeGrafter"/>
</dbReference>
<accession>A0A7J9SLS8</accession>
<sequence>MADDSERADRASDADAGTSDGGVSGDGESGSDPAADTSTDTGPSTDAEEPAAGTPADGESAAVDADAGDASPDDGPTEVDAADTVERLRGDDGPDDAERAPDQAATESDAPGDAGDDHDGDETRGHDASDEPSTDDPEADDTATDDASEPSGGDDESSPESGRESVGPRLDEGPDEDGAGNGTSDDAGDDFEGSDDIWPGDEGTPADTASMTGTDGGTPAAAGGAATGTGADDPLVDDGLVSEGPETDEEMPLADHIEEMIHRLAVVLGVGGIITLLLYPGADLANSAFGLDLVSSTEVIDFLWNKHVPGAPELTDRRPRVYGPLELLLTELKVAALGGLVVGLPVFVYETYLFMRPGLYPKERRYYLAAVPTSIVLAFVGISFAHFIVLPAIFAYFTSYTTGTAIVAFGLKETFNLILILMGYNAIIFQIPLFIMLAIMMNLVTRTWLEDRRLLFWGAFLGLAFLVSPDPTGMAPIIIGATMIALFEGTLLALRWTASGSFVLTAEKLAARRPQAVVVAGLVGYLLSSLPAPAGYHDLLPSAATAALAANGLAVYTPVVIAGSLVGAFEAVAFLLRRYGRSQRALRARLAVSTARRPAWLAAAVVGYLGSPDPVALRVAAAPNLRPTLAVGVAVGLLVGYEALRLLLASRADRGT</sequence>
<feature type="compositionally biased region" description="Low complexity" evidence="6">
    <location>
        <begin position="217"/>
        <end position="233"/>
    </location>
</feature>
<dbReference type="Pfam" id="PF00902">
    <property type="entry name" value="TatC"/>
    <property type="match status" value="1"/>
</dbReference>
<feature type="compositionally biased region" description="Acidic residues" evidence="6">
    <location>
        <begin position="130"/>
        <end position="158"/>
    </location>
</feature>
<keyword evidence="5" id="KW-0653">Protein transport</keyword>
<comment type="similarity">
    <text evidence="5">Belongs to the TatC family.</text>
</comment>
<feature type="transmembrane region" description="Helical" evidence="5">
    <location>
        <begin position="417"/>
        <end position="440"/>
    </location>
</feature>
<feature type="compositionally biased region" description="Basic and acidic residues" evidence="6">
    <location>
        <begin position="84"/>
        <end position="101"/>
    </location>
</feature>
<evidence type="ECO:0000313" key="8">
    <source>
        <dbReference type="Proteomes" id="UP000546257"/>
    </source>
</evidence>
<keyword evidence="8" id="KW-1185">Reference proteome</keyword>
<feature type="transmembrane region" description="Helical" evidence="5">
    <location>
        <begin position="334"/>
        <end position="354"/>
    </location>
</feature>
<dbReference type="Proteomes" id="UP000546257">
    <property type="component" value="Unassembled WGS sequence"/>
</dbReference>
<dbReference type="PRINTS" id="PR01840">
    <property type="entry name" value="TATCFAMILY"/>
</dbReference>
<comment type="subunit">
    <text evidence="5">Forms a complex with TatA.</text>
</comment>
<dbReference type="GO" id="GO:0065002">
    <property type="term" value="P:intracellular protein transmembrane transport"/>
    <property type="evidence" value="ECO:0007669"/>
    <property type="project" value="TreeGrafter"/>
</dbReference>
<feature type="compositionally biased region" description="Basic and acidic residues" evidence="6">
    <location>
        <begin position="1"/>
        <end position="13"/>
    </location>
</feature>
<feature type="compositionally biased region" description="Acidic residues" evidence="6">
    <location>
        <begin position="186"/>
        <end position="199"/>
    </location>
</feature>
<dbReference type="HAMAP" id="MF_00902">
    <property type="entry name" value="TatC"/>
    <property type="match status" value="1"/>
</dbReference>
<feature type="compositionally biased region" description="Gly residues" evidence="6">
    <location>
        <begin position="19"/>
        <end position="28"/>
    </location>
</feature>
<keyword evidence="5" id="KW-0813">Transport</keyword>
<keyword evidence="5" id="KW-1003">Cell membrane</keyword>
<evidence type="ECO:0000256" key="6">
    <source>
        <dbReference type="SAM" id="MobiDB-lite"/>
    </source>
</evidence>
<reference evidence="7 8" key="1">
    <citation type="submission" date="2020-08" db="EMBL/GenBank/DDBJ databases">
        <authorList>
            <person name="Seo M.-J."/>
        </authorList>
    </citation>
    <scope>NUCLEOTIDE SEQUENCE [LARGE SCALE GENOMIC DNA]</scope>
    <source>
        <strain evidence="7 8">MBLA0160</strain>
    </source>
</reference>
<dbReference type="PANTHER" id="PTHR30371:SF0">
    <property type="entry name" value="SEC-INDEPENDENT PROTEIN TRANSLOCASE PROTEIN TATC, CHLOROPLASTIC-RELATED"/>
    <property type="match status" value="1"/>
</dbReference>
<feature type="compositionally biased region" description="Low complexity" evidence="6">
    <location>
        <begin position="56"/>
        <end position="70"/>
    </location>
</feature>
<dbReference type="GO" id="GO:0033281">
    <property type="term" value="C:TAT protein transport complex"/>
    <property type="evidence" value="ECO:0007669"/>
    <property type="project" value="UniProtKB-UniRule"/>
</dbReference>
<evidence type="ECO:0000256" key="5">
    <source>
        <dbReference type="HAMAP-Rule" id="MF_00902"/>
    </source>
</evidence>
<feature type="transmembrane region" description="Helical" evidence="5">
    <location>
        <begin position="474"/>
        <end position="494"/>
    </location>
</feature>
<comment type="caution">
    <text evidence="5">Lacks conserved residue(s) required for the propagation of feature annotation.</text>
</comment>
<feature type="region of interest" description="Disordered" evidence="6">
    <location>
        <begin position="1"/>
        <end position="249"/>
    </location>
</feature>
<comment type="function">
    <text evidence="5">Part of the twin-arginine translocation (Tat) system that transports large folded proteins containing a characteristic twin-arginine motif in their signal peptide across membranes.</text>
</comment>
<feature type="compositionally biased region" description="Basic and acidic residues" evidence="6">
    <location>
        <begin position="115"/>
        <end position="129"/>
    </location>
</feature>
<proteinExistence type="inferred from homology"/>
<evidence type="ECO:0000313" key="7">
    <source>
        <dbReference type="EMBL" id="MBB6647900.1"/>
    </source>
</evidence>
<evidence type="ECO:0000256" key="4">
    <source>
        <dbReference type="ARBA" id="ARBA00023136"/>
    </source>
</evidence>
<feature type="transmembrane region" description="Helical" evidence="5">
    <location>
        <begin position="261"/>
        <end position="282"/>
    </location>
</feature>
<keyword evidence="5" id="KW-0811">Translocation</keyword>
<dbReference type="GO" id="GO:0043953">
    <property type="term" value="P:protein transport by the Tat complex"/>
    <property type="evidence" value="ECO:0007669"/>
    <property type="project" value="UniProtKB-UniRule"/>
</dbReference>
<dbReference type="EMBL" id="JACKXD010000008">
    <property type="protein sequence ID" value="MBB6647900.1"/>
    <property type="molecule type" value="Genomic_DNA"/>
</dbReference>
<evidence type="ECO:0000256" key="1">
    <source>
        <dbReference type="ARBA" id="ARBA00004141"/>
    </source>
</evidence>
<feature type="transmembrane region" description="Helical" evidence="5">
    <location>
        <begin position="588"/>
        <end position="609"/>
    </location>
</feature>
<protein>
    <recommendedName>
        <fullName evidence="5">Sec-independent protein translocase protein TatC</fullName>
    </recommendedName>
</protein>
<keyword evidence="2 5" id="KW-0812">Transmembrane</keyword>
<keyword evidence="3 5" id="KW-1133">Transmembrane helix</keyword>
<evidence type="ECO:0000256" key="2">
    <source>
        <dbReference type="ARBA" id="ARBA00022692"/>
    </source>
</evidence>
<keyword evidence="4 5" id="KW-0472">Membrane</keyword>
<dbReference type="PANTHER" id="PTHR30371">
    <property type="entry name" value="SEC-INDEPENDENT PROTEIN TRANSLOCASE PROTEIN TATC"/>
    <property type="match status" value="1"/>
</dbReference>
<feature type="transmembrane region" description="Helical" evidence="5">
    <location>
        <begin position="452"/>
        <end position="468"/>
    </location>
</feature>
<name>A0A7J9SLS8_9EURY</name>
<dbReference type="InterPro" id="IPR002033">
    <property type="entry name" value="TatC"/>
</dbReference>
<feature type="transmembrane region" description="Helical" evidence="5">
    <location>
        <begin position="366"/>
        <end position="397"/>
    </location>
</feature>
<feature type="transmembrane region" description="Helical" evidence="5">
    <location>
        <begin position="629"/>
        <end position="648"/>
    </location>
</feature>
<feature type="transmembrane region" description="Helical" evidence="5">
    <location>
        <begin position="554"/>
        <end position="576"/>
    </location>
</feature>
<dbReference type="AlphaFoldDB" id="A0A7J9SLS8"/>